<organism evidence="18">
    <name type="scientific">Bactrocera dorsalis</name>
    <name type="common">Oriental fruit fly</name>
    <name type="synonym">Dacus dorsalis</name>
    <dbReference type="NCBI Taxonomy" id="27457"/>
    <lineage>
        <taxon>Eukaryota</taxon>
        <taxon>Metazoa</taxon>
        <taxon>Ecdysozoa</taxon>
        <taxon>Arthropoda</taxon>
        <taxon>Hexapoda</taxon>
        <taxon>Insecta</taxon>
        <taxon>Pterygota</taxon>
        <taxon>Neoptera</taxon>
        <taxon>Endopterygota</taxon>
        <taxon>Diptera</taxon>
        <taxon>Brachycera</taxon>
        <taxon>Muscomorpha</taxon>
        <taxon>Tephritoidea</taxon>
        <taxon>Tephritidae</taxon>
        <taxon>Bactrocera</taxon>
        <taxon>Bactrocera</taxon>
    </lineage>
</organism>
<dbReference type="InterPro" id="IPR050384">
    <property type="entry name" value="Endophilin_SH3RF"/>
</dbReference>
<dbReference type="InterPro" id="IPR018957">
    <property type="entry name" value="Znf_C3HC4_RING-type"/>
</dbReference>
<keyword evidence="8" id="KW-0677">Repeat</keyword>
<dbReference type="GO" id="GO:0005737">
    <property type="term" value="C:cytoplasm"/>
    <property type="evidence" value="ECO:0007669"/>
    <property type="project" value="TreeGrafter"/>
</dbReference>
<evidence type="ECO:0000256" key="5">
    <source>
        <dbReference type="ARBA" id="ARBA00022443"/>
    </source>
</evidence>
<evidence type="ECO:0000256" key="9">
    <source>
        <dbReference type="ARBA" id="ARBA00022771"/>
    </source>
</evidence>
<dbReference type="GO" id="GO:0060255">
    <property type="term" value="P:regulation of macromolecule metabolic process"/>
    <property type="evidence" value="ECO:0007669"/>
    <property type="project" value="UniProtKB-ARBA"/>
</dbReference>
<feature type="compositionally biased region" description="Polar residues" evidence="15">
    <location>
        <begin position="383"/>
        <end position="403"/>
    </location>
</feature>
<feature type="compositionally biased region" description="Basic and acidic residues" evidence="15">
    <location>
        <begin position="698"/>
        <end position="714"/>
    </location>
</feature>
<keyword evidence="10" id="KW-0833">Ubl conjugation pathway</keyword>
<dbReference type="SUPFAM" id="SSF50044">
    <property type="entry name" value="SH3-domain"/>
    <property type="match status" value="4"/>
</dbReference>
<dbReference type="Pfam" id="PF14604">
    <property type="entry name" value="SH3_9"/>
    <property type="match status" value="2"/>
</dbReference>
<evidence type="ECO:0000256" key="15">
    <source>
        <dbReference type="SAM" id="MobiDB-lite"/>
    </source>
</evidence>
<feature type="region of interest" description="Disordered" evidence="15">
    <location>
        <begin position="847"/>
        <end position="871"/>
    </location>
</feature>
<comment type="similarity">
    <text evidence="3">Belongs to the SH3RF family.</text>
</comment>
<feature type="domain" description="SH3" evidence="16">
    <location>
        <begin position="544"/>
        <end position="604"/>
    </location>
</feature>
<dbReference type="Pfam" id="PF00018">
    <property type="entry name" value="SH3_1"/>
    <property type="match status" value="2"/>
</dbReference>
<evidence type="ECO:0000256" key="6">
    <source>
        <dbReference type="ARBA" id="ARBA00022679"/>
    </source>
</evidence>
<feature type="compositionally biased region" description="Low complexity" evidence="15">
    <location>
        <begin position="719"/>
        <end position="732"/>
    </location>
</feature>
<dbReference type="GO" id="GO:0061630">
    <property type="term" value="F:ubiquitin protein ligase activity"/>
    <property type="evidence" value="ECO:0007669"/>
    <property type="project" value="UniProtKB-EC"/>
</dbReference>
<dbReference type="GO" id="GO:0008270">
    <property type="term" value="F:zinc ion binding"/>
    <property type="evidence" value="ECO:0007669"/>
    <property type="project" value="UniProtKB-KW"/>
</dbReference>
<dbReference type="InterPro" id="IPR036028">
    <property type="entry name" value="SH3-like_dom_sf"/>
</dbReference>
<dbReference type="InterPro" id="IPR035816">
    <property type="entry name" value="SH3RF1/SH3RF3_SH3_4"/>
</dbReference>
<dbReference type="AlphaFoldDB" id="A0A034W343"/>
<feature type="domain" description="SH3" evidence="16">
    <location>
        <begin position="1000"/>
        <end position="1060"/>
    </location>
</feature>
<keyword evidence="9 13" id="KW-0863">Zinc-finger</keyword>
<dbReference type="PANTHER" id="PTHR14167:SF51">
    <property type="entry name" value="RING-TYPE E3 UBIQUITIN TRANSFERASE"/>
    <property type="match status" value="1"/>
</dbReference>
<gene>
    <name evidence="18" type="primary">SH3R1</name>
</gene>
<dbReference type="GO" id="GO:0005634">
    <property type="term" value="C:nucleus"/>
    <property type="evidence" value="ECO:0007669"/>
    <property type="project" value="UniProtKB-ARBA"/>
</dbReference>
<evidence type="ECO:0000256" key="4">
    <source>
        <dbReference type="ARBA" id="ARBA00012483"/>
    </source>
</evidence>
<dbReference type="Gene3D" id="2.30.30.40">
    <property type="entry name" value="SH3 Domains"/>
    <property type="match status" value="4"/>
</dbReference>
<proteinExistence type="inferred from homology"/>
<name>A0A034W343_BACDO</name>
<feature type="compositionally biased region" description="Low complexity" evidence="15">
    <location>
        <begin position="856"/>
        <end position="871"/>
    </location>
</feature>
<keyword evidence="12" id="KW-0832">Ubl conjugation</keyword>
<comment type="pathway">
    <text evidence="2">Protein modification; protein ubiquitination.</text>
</comment>
<dbReference type="SUPFAM" id="SSF57850">
    <property type="entry name" value="RING/U-box"/>
    <property type="match status" value="1"/>
</dbReference>
<dbReference type="CDD" id="cd16750">
    <property type="entry name" value="RING-HC_SH3RF3"/>
    <property type="match status" value="1"/>
</dbReference>
<dbReference type="EMBL" id="GAKP01009813">
    <property type="protein sequence ID" value="JAC49139.1"/>
    <property type="molecule type" value="Transcribed_RNA"/>
</dbReference>
<evidence type="ECO:0000256" key="8">
    <source>
        <dbReference type="ARBA" id="ARBA00022737"/>
    </source>
</evidence>
<dbReference type="SMART" id="SM00326">
    <property type="entry name" value="SH3"/>
    <property type="match status" value="4"/>
</dbReference>
<evidence type="ECO:0000259" key="16">
    <source>
        <dbReference type="PROSITE" id="PS50002"/>
    </source>
</evidence>
<dbReference type="Gene3D" id="3.30.40.10">
    <property type="entry name" value="Zinc/RING finger domain, C3HC4 (zinc finger)"/>
    <property type="match status" value="1"/>
</dbReference>
<dbReference type="InterPro" id="IPR028502">
    <property type="entry name" value="SH3RF3_RING-HC_Zfn"/>
</dbReference>
<dbReference type="InterPro" id="IPR017907">
    <property type="entry name" value="Znf_RING_CS"/>
</dbReference>
<protein>
    <recommendedName>
        <fullName evidence="4">RING-type E3 ubiquitin transferase</fullName>
        <ecNumber evidence="4">2.3.2.27</ecNumber>
    </recommendedName>
</protein>
<feature type="compositionally biased region" description="Low complexity" evidence="15">
    <location>
        <begin position="335"/>
        <end position="368"/>
    </location>
</feature>
<feature type="domain" description="SH3" evidence="16">
    <location>
        <begin position="148"/>
        <end position="212"/>
    </location>
</feature>
<dbReference type="PANTHER" id="PTHR14167">
    <property type="entry name" value="SH3 DOMAIN-CONTAINING"/>
    <property type="match status" value="1"/>
</dbReference>
<feature type="compositionally biased region" description="Low complexity" evidence="15">
    <location>
        <begin position="766"/>
        <end position="777"/>
    </location>
</feature>
<dbReference type="InterPro" id="IPR001841">
    <property type="entry name" value="Znf_RING"/>
</dbReference>
<dbReference type="OrthoDB" id="2163411at2759"/>
<dbReference type="CDD" id="cd11785">
    <property type="entry name" value="SH3_SH3RF_C"/>
    <property type="match status" value="1"/>
</dbReference>
<feature type="compositionally biased region" description="Low complexity" evidence="15">
    <location>
        <begin position="910"/>
        <end position="922"/>
    </location>
</feature>
<evidence type="ECO:0000256" key="14">
    <source>
        <dbReference type="PROSITE-ProRule" id="PRU00192"/>
    </source>
</evidence>
<dbReference type="SMART" id="SM00184">
    <property type="entry name" value="RING"/>
    <property type="match status" value="1"/>
</dbReference>
<evidence type="ECO:0000256" key="7">
    <source>
        <dbReference type="ARBA" id="ARBA00022723"/>
    </source>
</evidence>
<dbReference type="PROSITE" id="PS50089">
    <property type="entry name" value="ZF_RING_2"/>
    <property type="match status" value="1"/>
</dbReference>
<evidence type="ECO:0000256" key="12">
    <source>
        <dbReference type="ARBA" id="ARBA00022843"/>
    </source>
</evidence>
<dbReference type="PRINTS" id="PR00452">
    <property type="entry name" value="SH3DOMAIN"/>
</dbReference>
<feature type="compositionally biased region" description="Polar residues" evidence="15">
    <location>
        <begin position="747"/>
        <end position="764"/>
    </location>
</feature>
<feature type="compositionally biased region" description="Polar residues" evidence="15">
    <location>
        <begin position="317"/>
        <end position="326"/>
    </location>
</feature>
<evidence type="ECO:0000259" key="17">
    <source>
        <dbReference type="PROSITE" id="PS50089"/>
    </source>
</evidence>
<dbReference type="Pfam" id="PF00097">
    <property type="entry name" value="zf-C3HC4"/>
    <property type="match status" value="1"/>
</dbReference>
<dbReference type="InterPro" id="IPR001452">
    <property type="entry name" value="SH3_domain"/>
</dbReference>
<feature type="domain" description="SH3" evidence="16">
    <location>
        <begin position="213"/>
        <end position="275"/>
    </location>
</feature>
<evidence type="ECO:0000256" key="3">
    <source>
        <dbReference type="ARBA" id="ARBA00008649"/>
    </source>
</evidence>
<dbReference type="PROSITE" id="PS00518">
    <property type="entry name" value="ZF_RING_1"/>
    <property type="match status" value="1"/>
</dbReference>
<sequence>MDEHTLNDLLECSVCLERLDTSSKVLPCQHTFCRKCLEVIVSSRQELRCPECRVLVEVKIDDLPPNVLLMRILEGMKNAAAIKTQQQQKSHTSKSSPDIRNVNDYEQQQQHPTIEHTQIQQQQLLPVSNSINGGAQQLPQHFIQQRRCLLPHAYALYDFESSEPSDLHFKKGDLVLLKRKIDSNWYVGQLNNGNGFISEGTFPINHVQVVVPLPTPQCIALYDFKMPPNEEQGCLTFKKGTLIHVLRRVDHNWAEGCIGSSIGIFPIAFVELNALAKQVLEATYLVTNMSTAISTAPPTIDIAALAANYSTSATNSGKQIIPQQLRNPPPMPQINTNNSESTTSSASASNSSSSATSPQSVSTTTTTTASNTAMACAGINSAVNSTSMPSSPNQSLPASPQHDSSNLNIVSGSSSVRFRDKREKRHSLNALLSAGNLHTGLGTGATLSILQSNRHSAEILSVPTETNSADIVRHTSCDGSAEVQEGINAANVAVPQSTIAREQQQQQQIHTQQMQQKQQLPPQHTQQRVNVLKTSVVQQHIPPSLPWGYLALYPYKPRKSDELELKKGCVYIVIERCLDGWFKGKNWQDITGVFPGNYVTPLRSRDQQQLMHQWKYVPLQSSPHLNQTTIKPGSNLVPIVQSPPAVTSTTQRIHSLHQPPDLPPRQVSSALPVSSVWTKPLGHTVEAFFNRYSKAHDTTKEQNVKEKDSGKQKENMPNTATPTASSSTTSSAVQLMKRLAHIKSRSKSPSSAIARQQQKSPHTQSAHDASATTTTDDSSIHYTSKNSACNAAQKNNSHFATANTHAQLHPVHVRSGSCPSQLLQNLPNDPTTLATAAANTSTMAQIQENMHKTQQQKHQQQQQQQAQMQQIAAQGLGYGSQHLRGPKERPHLQNARQSMDNATLRSIYNSSVSQQQQQQLLSNTPKNAGEQQQQIIPTSTITANHRKSHSLDAAAALSSSNSDYGAVSGSNSGQTTLLAPCNITAAAVAASATTKSTQCSRESRFRCVVPYPPNSEIELELQVGDIIYVQRRQKNGWYKGTHARTNKTGLFPASFVEPDI</sequence>
<evidence type="ECO:0000256" key="10">
    <source>
        <dbReference type="ARBA" id="ARBA00022786"/>
    </source>
</evidence>
<dbReference type="CDD" id="cd11783">
    <property type="entry name" value="SH3_SH3RF_3"/>
    <property type="match status" value="1"/>
</dbReference>
<comment type="catalytic activity">
    <reaction evidence="1">
        <text>S-ubiquitinyl-[E2 ubiquitin-conjugating enzyme]-L-cysteine + [acceptor protein]-L-lysine = [E2 ubiquitin-conjugating enzyme]-L-cysteine + N(6)-ubiquitinyl-[acceptor protein]-L-lysine.</text>
        <dbReference type="EC" id="2.3.2.27"/>
    </reaction>
</comment>
<feature type="domain" description="RING-type" evidence="17">
    <location>
        <begin position="12"/>
        <end position="53"/>
    </location>
</feature>
<dbReference type="InterPro" id="IPR013083">
    <property type="entry name" value="Znf_RING/FYVE/PHD"/>
</dbReference>
<keyword evidence="6" id="KW-0808">Transferase</keyword>
<dbReference type="GO" id="GO:0016567">
    <property type="term" value="P:protein ubiquitination"/>
    <property type="evidence" value="ECO:0007669"/>
    <property type="project" value="UniProtKB-UniPathway"/>
</dbReference>
<keyword evidence="11" id="KW-0862">Zinc</keyword>
<dbReference type="CDD" id="cd11787">
    <property type="entry name" value="SH3_SH3RF_2"/>
    <property type="match status" value="1"/>
</dbReference>
<evidence type="ECO:0000256" key="2">
    <source>
        <dbReference type="ARBA" id="ARBA00004906"/>
    </source>
</evidence>
<feature type="region of interest" description="Disordered" evidence="15">
    <location>
        <begin position="383"/>
        <end position="421"/>
    </location>
</feature>
<evidence type="ECO:0000256" key="1">
    <source>
        <dbReference type="ARBA" id="ARBA00000900"/>
    </source>
</evidence>
<evidence type="ECO:0000256" key="13">
    <source>
        <dbReference type="PROSITE-ProRule" id="PRU00175"/>
    </source>
</evidence>
<feature type="region of interest" description="Disordered" evidence="15">
    <location>
        <begin position="647"/>
        <end position="667"/>
    </location>
</feature>
<feature type="region of interest" description="Disordered" evidence="15">
    <location>
        <begin position="698"/>
        <end position="780"/>
    </location>
</feature>
<feature type="compositionally biased region" description="Low complexity" evidence="15">
    <location>
        <begin position="404"/>
        <end position="416"/>
    </location>
</feature>
<dbReference type="FunFam" id="3.30.40.10:FF:000077">
    <property type="entry name" value="E3 ubiquitin-protein ligase SH3RF1 isoform X1"/>
    <property type="match status" value="1"/>
</dbReference>
<feature type="region of interest" description="Disordered" evidence="15">
    <location>
        <begin position="910"/>
        <end position="933"/>
    </location>
</feature>
<feature type="region of interest" description="Disordered" evidence="15">
    <location>
        <begin position="317"/>
        <end position="368"/>
    </location>
</feature>
<dbReference type="EC" id="2.3.2.27" evidence="4"/>
<keyword evidence="5 14" id="KW-0728">SH3 domain</keyword>
<evidence type="ECO:0000313" key="18">
    <source>
        <dbReference type="EMBL" id="JAC49139.1"/>
    </source>
</evidence>
<reference evidence="18" key="1">
    <citation type="journal article" date="2014" name="BMC Genomics">
        <title>Characterizing the developmental transcriptome of the oriental fruit fly, Bactrocera dorsalis (Diptera: Tephritidae) through comparative genomic analysis with Drosophila melanogaster utilizing modENCODE datasets.</title>
        <authorList>
            <person name="Geib S.M."/>
            <person name="Calla B."/>
            <person name="Hall B."/>
            <person name="Hou S."/>
            <person name="Manoukis N.C."/>
        </authorList>
    </citation>
    <scope>NUCLEOTIDE SEQUENCE</scope>
    <source>
        <strain evidence="18">Punador</strain>
    </source>
</reference>
<accession>A0A034W343</accession>
<keyword evidence="7" id="KW-0479">Metal-binding</keyword>
<dbReference type="PROSITE" id="PS50002">
    <property type="entry name" value="SH3"/>
    <property type="match status" value="4"/>
</dbReference>
<evidence type="ECO:0000256" key="11">
    <source>
        <dbReference type="ARBA" id="ARBA00022833"/>
    </source>
</evidence>
<dbReference type="UniPathway" id="UPA00143"/>